<accession>A0AAV8XAK7</accession>
<evidence type="ECO:0000256" key="7">
    <source>
        <dbReference type="ARBA" id="ARBA00022763"/>
    </source>
</evidence>
<evidence type="ECO:0000256" key="2">
    <source>
        <dbReference type="ARBA" id="ARBA00019438"/>
    </source>
</evidence>
<keyword evidence="17" id="KW-1185">Reference proteome</keyword>
<evidence type="ECO:0000256" key="1">
    <source>
        <dbReference type="ARBA" id="ARBA00004123"/>
    </source>
</evidence>
<comment type="similarity">
    <text evidence="14 15">Belongs to the BABAM2 family.</text>
</comment>
<dbReference type="PANTHER" id="PTHR15189:SF7">
    <property type="entry name" value="BRISC AND BRCA1-A COMPLEX MEMBER 2"/>
    <property type="match status" value="1"/>
</dbReference>
<keyword evidence="12 15" id="KW-0539">Nucleus</keyword>
<name>A0AAV8XAK7_9CUCU</name>
<evidence type="ECO:0000256" key="5">
    <source>
        <dbReference type="ARBA" id="ARBA00022703"/>
    </source>
</evidence>
<comment type="subunit">
    <text evidence="15">Component of the ARISC complex. Component of the BRCA1-A complex. Component of the BRISC complex. Binds polyubiquitin.</text>
</comment>
<sequence length="118" mass="13762">MTDLVYNTDNILCNFPLCLRKNIEELCLRSQIGLSSVNLQDISILSNRFNGEDTVNYHFIIKIPYAGKRLKWEVIFDPEDYQFAPDFDFNDDHFLNSPDIETITDNIPSLAQWNLKKS</sequence>
<evidence type="ECO:0000256" key="11">
    <source>
        <dbReference type="ARBA" id="ARBA00023204"/>
    </source>
</evidence>
<proteinExistence type="inferred from homology"/>
<keyword evidence="6" id="KW-0677">Repeat</keyword>
<evidence type="ECO:0000256" key="13">
    <source>
        <dbReference type="ARBA" id="ARBA00023306"/>
    </source>
</evidence>
<keyword evidence="10 15" id="KW-0156">Chromatin regulator</keyword>
<dbReference type="PANTHER" id="PTHR15189">
    <property type="entry name" value="BRISC AND BRCA1-A COMPLEX MEMBER 2"/>
    <property type="match status" value="1"/>
</dbReference>
<keyword evidence="3 15" id="KW-0963">Cytoplasm</keyword>
<dbReference type="EMBL" id="JANEYF010003495">
    <property type="protein sequence ID" value="KAJ8935943.1"/>
    <property type="molecule type" value="Genomic_DNA"/>
</dbReference>
<evidence type="ECO:0000256" key="14">
    <source>
        <dbReference type="ARBA" id="ARBA00025766"/>
    </source>
</evidence>
<keyword evidence="5 15" id="KW-0053">Apoptosis</keyword>
<dbReference type="InterPro" id="IPR010358">
    <property type="entry name" value="BRE"/>
</dbReference>
<dbReference type="GO" id="GO:0070552">
    <property type="term" value="C:BRISC complex"/>
    <property type="evidence" value="ECO:0007669"/>
    <property type="project" value="UniProtKB-UniRule"/>
</dbReference>
<gene>
    <name evidence="16" type="ORF">NQ314_012565</name>
</gene>
<dbReference type="Proteomes" id="UP001162156">
    <property type="component" value="Unassembled WGS sequence"/>
</dbReference>
<evidence type="ECO:0000256" key="10">
    <source>
        <dbReference type="ARBA" id="ARBA00022853"/>
    </source>
</evidence>
<dbReference type="GO" id="GO:0005737">
    <property type="term" value="C:cytoplasm"/>
    <property type="evidence" value="ECO:0007669"/>
    <property type="project" value="UniProtKB-SubCell"/>
</dbReference>
<dbReference type="GO" id="GO:0007095">
    <property type="term" value="P:mitotic G2 DNA damage checkpoint signaling"/>
    <property type="evidence" value="ECO:0007669"/>
    <property type="project" value="UniProtKB-UniRule"/>
</dbReference>
<protein>
    <recommendedName>
        <fullName evidence="2 15">BRISC and BRCA1-A complex member 2</fullName>
    </recommendedName>
</protein>
<keyword evidence="13 15" id="KW-0131">Cell cycle</keyword>
<dbReference type="GO" id="GO:0006325">
    <property type="term" value="P:chromatin organization"/>
    <property type="evidence" value="ECO:0007669"/>
    <property type="project" value="UniProtKB-UniRule"/>
</dbReference>
<comment type="function">
    <text evidence="15">May play a role in homeostasis or cellular differentiation in cells of neural, epithelial and germline origins. May also act as a death receptor-associated anti-apoptotic protein, which inhibits the mitochondrial apoptotic pathway.</text>
</comment>
<dbReference type="GO" id="GO:0031593">
    <property type="term" value="F:polyubiquitin modification-dependent protein binding"/>
    <property type="evidence" value="ECO:0007669"/>
    <property type="project" value="UniProtKB-UniRule"/>
</dbReference>
<dbReference type="GO" id="GO:0006915">
    <property type="term" value="P:apoptotic process"/>
    <property type="evidence" value="ECO:0007669"/>
    <property type="project" value="UniProtKB-UniRule"/>
</dbReference>
<comment type="domain">
    <text evidence="15">Contains 2 ubiquitin-conjugating enzyme family-like (UEV-like) regions. These regions lack the critical Cys residues required for ubiquitination but retain the ability to bind ubiquitin.</text>
</comment>
<evidence type="ECO:0000256" key="6">
    <source>
        <dbReference type="ARBA" id="ARBA00022737"/>
    </source>
</evidence>
<evidence type="ECO:0000313" key="17">
    <source>
        <dbReference type="Proteomes" id="UP001162156"/>
    </source>
</evidence>
<comment type="subcellular location">
    <subcellularLocation>
        <location evidence="15">Cytoplasm</location>
    </subcellularLocation>
    <subcellularLocation>
        <location evidence="1 15">Nucleus</location>
    </subcellularLocation>
    <text evidence="15">Localizes at sites of DNA damage at double-strand breaks (DSBs).</text>
</comment>
<evidence type="ECO:0000256" key="3">
    <source>
        <dbReference type="ARBA" id="ARBA00022490"/>
    </source>
</evidence>
<dbReference type="Pfam" id="PF06113">
    <property type="entry name" value="BRE"/>
    <property type="match status" value="1"/>
</dbReference>
<dbReference type="GO" id="GO:0010212">
    <property type="term" value="P:response to ionizing radiation"/>
    <property type="evidence" value="ECO:0007669"/>
    <property type="project" value="UniProtKB-UniRule"/>
</dbReference>
<keyword evidence="4 15" id="KW-0132">Cell division</keyword>
<dbReference type="GO" id="GO:0006302">
    <property type="term" value="P:double-strand break repair"/>
    <property type="evidence" value="ECO:0007669"/>
    <property type="project" value="UniProtKB-UniRule"/>
</dbReference>
<evidence type="ECO:0000256" key="4">
    <source>
        <dbReference type="ARBA" id="ARBA00022618"/>
    </source>
</evidence>
<keyword evidence="9 15" id="KW-0833">Ubl conjugation pathway</keyword>
<dbReference type="AlphaFoldDB" id="A0AAV8XAK7"/>
<dbReference type="GO" id="GO:0051301">
    <property type="term" value="P:cell division"/>
    <property type="evidence" value="ECO:0007669"/>
    <property type="project" value="UniProtKB-UniRule"/>
</dbReference>
<reference evidence="16" key="1">
    <citation type="journal article" date="2023" name="Insect Mol. Biol.">
        <title>Genome sequencing provides insights into the evolution of gene families encoding plant cell wall-degrading enzymes in longhorned beetles.</title>
        <authorList>
            <person name="Shin N.R."/>
            <person name="Okamura Y."/>
            <person name="Kirsch R."/>
            <person name="Pauchet Y."/>
        </authorList>
    </citation>
    <scope>NUCLEOTIDE SEQUENCE</scope>
    <source>
        <strain evidence="16">RBIC_L_NR</strain>
    </source>
</reference>
<keyword evidence="7 15" id="KW-0227">DNA damage</keyword>
<evidence type="ECO:0000256" key="9">
    <source>
        <dbReference type="ARBA" id="ARBA00022786"/>
    </source>
</evidence>
<evidence type="ECO:0000313" key="16">
    <source>
        <dbReference type="EMBL" id="KAJ8935943.1"/>
    </source>
</evidence>
<evidence type="ECO:0000256" key="15">
    <source>
        <dbReference type="RuleBase" id="RU368019"/>
    </source>
</evidence>
<keyword evidence="11 15" id="KW-0234">DNA repair</keyword>
<comment type="caution">
    <text evidence="16">The sequence shown here is derived from an EMBL/GenBank/DDBJ whole genome shotgun (WGS) entry which is preliminary data.</text>
</comment>
<organism evidence="16 17">
    <name type="scientific">Rhamnusium bicolor</name>
    <dbReference type="NCBI Taxonomy" id="1586634"/>
    <lineage>
        <taxon>Eukaryota</taxon>
        <taxon>Metazoa</taxon>
        <taxon>Ecdysozoa</taxon>
        <taxon>Arthropoda</taxon>
        <taxon>Hexapoda</taxon>
        <taxon>Insecta</taxon>
        <taxon>Pterygota</taxon>
        <taxon>Neoptera</taxon>
        <taxon>Endopterygota</taxon>
        <taxon>Coleoptera</taxon>
        <taxon>Polyphaga</taxon>
        <taxon>Cucujiformia</taxon>
        <taxon>Chrysomeloidea</taxon>
        <taxon>Cerambycidae</taxon>
        <taxon>Lepturinae</taxon>
        <taxon>Rhagiini</taxon>
        <taxon>Rhamnusium</taxon>
    </lineage>
</organism>
<evidence type="ECO:0000256" key="12">
    <source>
        <dbReference type="ARBA" id="ARBA00023242"/>
    </source>
</evidence>
<dbReference type="GO" id="GO:0070531">
    <property type="term" value="C:BRCA1-A complex"/>
    <property type="evidence" value="ECO:0007669"/>
    <property type="project" value="UniProtKB-UniRule"/>
</dbReference>
<keyword evidence="8 15" id="KW-0498">Mitosis</keyword>
<dbReference type="GO" id="GO:0045739">
    <property type="term" value="P:positive regulation of DNA repair"/>
    <property type="evidence" value="ECO:0007669"/>
    <property type="project" value="UniProtKB-UniRule"/>
</dbReference>
<evidence type="ECO:0000256" key="8">
    <source>
        <dbReference type="ARBA" id="ARBA00022776"/>
    </source>
</evidence>